<organism evidence="3">
    <name type="scientific">Anthurium amnicola</name>
    <dbReference type="NCBI Taxonomy" id="1678845"/>
    <lineage>
        <taxon>Eukaryota</taxon>
        <taxon>Viridiplantae</taxon>
        <taxon>Streptophyta</taxon>
        <taxon>Embryophyta</taxon>
        <taxon>Tracheophyta</taxon>
        <taxon>Spermatophyta</taxon>
        <taxon>Magnoliopsida</taxon>
        <taxon>Liliopsida</taxon>
        <taxon>Araceae</taxon>
        <taxon>Pothoideae</taxon>
        <taxon>Potheae</taxon>
        <taxon>Anthurium</taxon>
    </lineage>
</organism>
<dbReference type="PANTHER" id="PTHR31923">
    <property type="entry name" value="BSD DOMAIN-CONTAINING PROTEIN"/>
    <property type="match status" value="1"/>
</dbReference>
<feature type="region of interest" description="Disordered" evidence="1">
    <location>
        <begin position="1"/>
        <end position="53"/>
    </location>
</feature>
<dbReference type="PANTHER" id="PTHR31923:SF3">
    <property type="entry name" value="BSD DOMAIN-CONTAINING PROTEIN"/>
    <property type="match status" value="1"/>
</dbReference>
<protein>
    <submittedName>
        <fullName evidence="3">Synapse-associated protein</fullName>
    </submittedName>
</protein>
<feature type="domain" description="BSD" evidence="2">
    <location>
        <begin position="99"/>
        <end position="151"/>
    </location>
</feature>
<dbReference type="InterPro" id="IPR035925">
    <property type="entry name" value="BSD_dom_sf"/>
</dbReference>
<dbReference type="SUPFAM" id="SSF140383">
    <property type="entry name" value="BSD domain-like"/>
    <property type="match status" value="1"/>
</dbReference>
<reference evidence="3" key="1">
    <citation type="submission" date="2015-07" db="EMBL/GenBank/DDBJ databases">
        <title>Transcriptome Assembly of Anthurium amnicola.</title>
        <authorList>
            <person name="Suzuki J."/>
        </authorList>
    </citation>
    <scope>NUCLEOTIDE SEQUENCE</scope>
</reference>
<dbReference type="Gene3D" id="1.10.3970.10">
    <property type="entry name" value="BSD domain"/>
    <property type="match status" value="1"/>
</dbReference>
<sequence length="205" mass="23183">GRERERSALGTEEREMVGSSGFSWFRGGGSRKSEEGRKKGRKRGEGSQAGDEELGVTEQLREFVRSFTIDTFKEFRLPATQLDDPSTGGDSHLVKNSSNAQKDLTEWQERHALLILSTVKEISELRYVLCPRHLKDKDFWRIYFLLVKNYVTPYEIREIQKAKLKTMALEAVKSVDNGAVEVEMTLAKQVESASSPTVKHALDAC</sequence>
<gene>
    <name evidence="3" type="primary">Sap47_1</name>
    <name evidence="3" type="ORF">g.110552</name>
</gene>
<dbReference type="InterPro" id="IPR005607">
    <property type="entry name" value="BSD_dom"/>
</dbReference>
<dbReference type="PROSITE" id="PS50858">
    <property type="entry name" value="BSD"/>
    <property type="match status" value="1"/>
</dbReference>
<evidence type="ECO:0000256" key="1">
    <source>
        <dbReference type="SAM" id="MobiDB-lite"/>
    </source>
</evidence>
<name>A0A1D1ZFC8_9ARAE</name>
<feature type="non-terminal residue" evidence="3">
    <location>
        <position position="1"/>
    </location>
</feature>
<dbReference type="AlphaFoldDB" id="A0A1D1ZFC8"/>
<proteinExistence type="predicted"/>
<dbReference type="EMBL" id="GDJX01002403">
    <property type="protein sequence ID" value="JAT65533.1"/>
    <property type="molecule type" value="Transcribed_RNA"/>
</dbReference>
<dbReference type="SMART" id="SM00751">
    <property type="entry name" value="BSD"/>
    <property type="match status" value="1"/>
</dbReference>
<accession>A0A1D1ZFC8</accession>
<evidence type="ECO:0000259" key="2">
    <source>
        <dbReference type="PROSITE" id="PS50858"/>
    </source>
</evidence>
<evidence type="ECO:0000313" key="3">
    <source>
        <dbReference type="EMBL" id="JAT65533.1"/>
    </source>
</evidence>
<feature type="compositionally biased region" description="Basic and acidic residues" evidence="1">
    <location>
        <begin position="1"/>
        <end position="16"/>
    </location>
</feature>
<dbReference type="Pfam" id="PF03909">
    <property type="entry name" value="BSD"/>
    <property type="match status" value="1"/>
</dbReference>